<name>A0A318LD48_9FIRM</name>
<organism evidence="1 2">
    <name type="scientific">Dielma fastidiosa</name>
    <dbReference type="NCBI Taxonomy" id="1034346"/>
    <lineage>
        <taxon>Bacteria</taxon>
        <taxon>Bacillati</taxon>
        <taxon>Bacillota</taxon>
        <taxon>Erysipelotrichia</taxon>
        <taxon>Erysipelotrichales</taxon>
        <taxon>Erysipelotrichaceae</taxon>
        <taxon>Dielma</taxon>
    </lineage>
</organism>
<accession>A0A318LD48</accession>
<protein>
    <submittedName>
        <fullName evidence="1">Coat F domain-containing protein</fullName>
    </submittedName>
</protein>
<dbReference type="Proteomes" id="UP000247612">
    <property type="component" value="Unassembled WGS sequence"/>
</dbReference>
<dbReference type="Pfam" id="PF07875">
    <property type="entry name" value="Coat_F"/>
    <property type="match status" value="1"/>
</dbReference>
<evidence type="ECO:0000313" key="2">
    <source>
        <dbReference type="Proteomes" id="UP000247612"/>
    </source>
</evidence>
<dbReference type="EMBL" id="QJKH01000005">
    <property type="protein sequence ID" value="PXX79537.1"/>
    <property type="molecule type" value="Genomic_DNA"/>
</dbReference>
<dbReference type="AlphaFoldDB" id="A0A318LD48"/>
<dbReference type="RefSeq" id="WP_022936907.1">
    <property type="nucleotide sequence ID" value="NZ_CABKRQ010000002.1"/>
</dbReference>
<proteinExistence type="predicted"/>
<dbReference type="STRING" id="1034346.GCA_000313565_00601"/>
<dbReference type="InterPro" id="IPR012851">
    <property type="entry name" value="Spore_coat_CotF-like"/>
</dbReference>
<reference evidence="1 2" key="1">
    <citation type="submission" date="2018-05" db="EMBL/GenBank/DDBJ databases">
        <title>Genomic Encyclopedia of Type Strains, Phase IV (KMG-IV): sequencing the most valuable type-strain genomes for metagenomic binning, comparative biology and taxonomic classification.</title>
        <authorList>
            <person name="Goeker M."/>
        </authorList>
    </citation>
    <scope>NUCLEOTIDE SEQUENCE [LARGE SCALE GENOMIC DNA]</scope>
    <source>
        <strain evidence="1 2">JC118</strain>
    </source>
</reference>
<sequence>MMAQQNKDQDIINCMLISLKHLKALFNTFSQEAGTCELYEKVDSIYETISELQRETYDFMIEQNWMQVEAQAEAKIEKSAKKLQKQVSSMA</sequence>
<dbReference type="OrthoDB" id="1647790at2"/>
<keyword evidence="2" id="KW-1185">Reference proteome</keyword>
<gene>
    <name evidence="1" type="ORF">DES51_1057</name>
</gene>
<evidence type="ECO:0000313" key="1">
    <source>
        <dbReference type="EMBL" id="PXX79537.1"/>
    </source>
</evidence>
<comment type="caution">
    <text evidence="1">The sequence shown here is derived from an EMBL/GenBank/DDBJ whole genome shotgun (WGS) entry which is preliminary data.</text>
</comment>